<dbReference type="Pfam" id="PF13426">
    <property type="entry name" value="PAS_9"/>
    <property type="match status" value="1"/>
</dbReference>
<dbReference type="OrthoDB" id="5410045at2"/>
<sequence>MNAPNPSPWSAFFSGISFKIIFLLGLIFIITGALNIYLAMEAGKKGQRRERERTFDQSAQMVNHLMTLQRRILEDRIAELSLNPGLLRAVRDSEKEKAESTLLASRRLDTTGLLEILFISKPGRAHWADVSLDLFGEAADIALSHKDNLSHREWRLLLTGDNSGIHYLIYSVHLTDPVTGRVMAMLRGGIRITENPVLIQQWRKEAGLQGLALVWQNRILLSNREDKLPWPSMALPSREEKREGRLYYAMRPLADSRAEISLILAIASHDMVDRDTPRILATFAGSTAFALILLLVLLLRQVAAPLKALSAQAGNLPDRKEGLLEIPEGQGYSELESLVASFNALLLEMRRSEARFRIIFDHGYFQAGLVTSEGIVEIVNQRALDAMGMTASDVEGTPLVDTPWWKRSEDRNRLMLAMNLATSGIEDRFEAKQQTVRGQTLTVLVNASPIQIRGKRQVLVSGVDISDRKRTEMALAEERSRLAQLNLSLETRVAERTRDLHAALENLQKTQEELLRSEKMSALGALVAGVSHELNTPLGNAITVSSTLMDAQRRFTQKLESGLTRSDLKDFLETVEEASTLLDRNLERAADLVSSFKQVAVDQSSYQRRTFELNEVIDEIILTMGPAIRKTSHRLKVSVAEGITMDSYPGPLGQILMNLITNALTHAFGEGICGEIVIHAQRDGEKEVLVSIEDNGSGIPEENRARIFDPFFTTRLGQGGSGLGLHIVFNLVQELLGGHIFLDAHRQRGSAFVIRLPLTAPVQQSSPSTEPMQS</sequence>
<name>A0A562RX25_9BACT</name>
<reference evidence="17 18" key="1">
    <citation type="submission" date="2019-07" db="EMBL/GenBank/DDBJ databases">
        <title>Genome sequencing of 100 strains of the haloalkaliphilic chemolithoautotrophic sulfur-oxidizing bacterium Thioalkalivibrio.</title>
        <authorList>
            <person name="Muyzer G."/>
        </authorList>
    </citation>
    <scope>NUCLEOTIDE SEQUENCE [LARGE SCALE GENOMIC DNA]</scope>
    <source>
        <strain evidence="17 18">ASO4-4</strain>
    </source>
</reference>
<evidence type="ECO:0000313" key="17">
    <source>
        <dbReference type="EMBL" id="TWI73084.1"/>
    </source>
</evidence>
<keyword evidence="9" id="KW-0547">Nucleotide-binding</keyword>
<keyword evidence="12 15" id="KW-1133">Transmembrane helix</keyword>
<dbReference type="CDD" id="cd00082">
    <property type="entry name" value="HisKA"/>
    <property type="match status" value="1"/>
</dbReference>
<dbReference type="CDD" id="cd00075">
    <property type="entry name" value="HATPase"/>
    <property type="match status" value="1"/>
</dbReference>
<dbReference type="Gene3D" id="3.30.450.220">
    <property type="entry name" value="LuxQ periplasmic domain, N-terminal subdomain"/>
    <property type="match status" value="1"/>
</dbReference>
<dbReference type="PROSITE" id="PS50109">
    <property type="entry name" value="HIS_KIN"/>
    <property type="match status" value="1"/>
</dbReference>
<dbReference type="Pfam" id="PF02518">
    <property type="entry name" value="HATPase_c"/>
    <property type="match status" value="1"/>
</dbReference>
<evidence type="ECO:0000256" key="6">
    <source>
        <dbReference type="ARBA" id="ARBA00022553"/>
    </source>
</evidence>
<dbReference type="GO" id="GO:0016791">
    <property type="term" value="F:phosphatase activity"/>
    <property type="evidence" value="ECO:0007669"/>
    <property type="project" value="InterPro"/>
</dbReference>
<dbReference type="SUPFAM" id="SSF55874">
    <property type="entry name" value="ATPase domain of HSP90 chaperone/DNA topoisomerase II/histidine kinase"/>
    <property type="match status" value="1"/>
</dbReference>
<keyword evidence="5" id="KW-0997">Cell inner membrane</keyword>
<feature type="coiled-coil region" evidence="14">
    <location>
        <begin position="493"/>
        <end position="520"/>
    </location>
</feature>
<dbReference type="GO" id="GO:0005886">
    <property type="term" value="C:plasma membrane"/>
    <property type="evidence" value="ECO:0007669"/>
    <property type="project" value="UniProtKB-SubCell"/>
</dbReference>
<dbReference type="InterPro" id="IPR004358">
    <property type="entry name" value="Sig_transdc_His_kin-like_C"/>
</dbReference>
<dbReference type="InterPro" id="IPR003594">
    <property type="entry name" value="HATPase_dom"/>
</dbReference>
<evidence type="ECO:0000313" key="18">
    <source>
        <dbReference type="Proteomes" id="UP000318307"/>
    </source>
</evidence>
<dbReference type="Gene3D" id="1.10.287.130">
    <property type="match status" value="1"/>
</dbReference>
<dbReference type="SUPFAM" id="SSF47384">
    <property type="entry name" value="Homodimeric domain of signal transducing histidine kinase"/>
    <property type="match status" value="1"/>
</dbReference>
<evidence type="ECO:0000256" key="1">
    <source>
        <dbReference type="ARBA" id="ARBA00000085"/>
    </source>
</evidence>
<dbReference type="GO" id="GO:0000155">
    <property type="term" value="F:phosphorelay sensor kinase activity"/>
    <property type="evidence" value="ECO:0007669"/>
    <property type="project" value="InterPro"/>
</dbReference>
<feature type="domain" description="Histidine kinase" evidence="16">
    <location>
        <begin position="529"/>
        <end position="760"/>
    </location>
</feature>
<dbReference type="Gene3D" id="3.30.565.10">
    <property type="entry name" value="Histidine kinase-like ATPase, C-terminal domain"/>
    <property type="match status" value="1"/>
</dbReference>
<evidence type="ECO:0000256" key="3">
    <source>
        <dbReference type="ARBA" id="ARBA00012438"/>
    </source>
</evidence>
<evidence type="ECO:0000256" key="13">
    <source>
        <dbReference type="ARBA" id="ARBA00023012"/>
    </source>
</evidence>
<keyword evidence="11" id="KW-0067">ATP-binding</keyword>
<dbReference type="InterPro" id="IPR036890">
    <property type="entry name" value="HATPase_C_sf"/>
</dbReference>
<evidence type="ECO:0000256" key="12">
    <source>
        <dbReference type="ARBA" id="ARBA00022989"/>
    </source>
</evidence>
<keyword evidence="18" id="KW-1185">Reference proteome</keyword>
<dbReference type="SUPFAM" id="SSF103190">
    <property type="entry name" value="Sensory domain-like"/>
    <property type="match status" value="1"/>
</dbReference>
<dbReference type="Proteomes" id="UP000318307">
    <property type="component" value="Unassembled WGS sequence"/>
</dbReference>
<evidence type="ECO:0000256" key="14">
    <source>
        <dbReference type="SAM" id="Coils"/>
    </source>
</evidence>
<dbReference type="GO" id="GO:0005524">
    <property type="term" value="F:ATP binding"/>
    <property type="evidence" value="ECO:0007669"/>
    <property type="project" value="UniProtKB-KW"/>
</dbReference>
<evidence type="ECO:0000256" key="11">
    <source>
        <dbReference type="ARBA" id="ARBA00022840"/>
    </source>
</evidence>
<comment type="subcellular location">
    <subcellularLocation>
        <location evidence="2">Cell inner membrane</location>
        <topology evidence="2">Multi-pass membrane protein</topology>
    </subcellularLocation>
</comment>
<evidence type="ECO:0000259" key="16">
    <source>
        <dbReference type="PROSITE" id="PS50109"/>
    </source>
</evidence>
<dbReference type="EC" id="2.7.13.3" evidence="3"/>
<keyword evidence="7" id="KW-0808">Transferase</keyword>
<dbReference type="Gene3D" id="3.30.450.20">
    <property type="entry name" value="PAS domain"/>
    <property type="match status" value="1"/>
</dbReference>
<keyword evidence="8 15" id="KW-0812">Transmembrane</keyword>
<dbReference type="RefSeq" id="WP_144684086.1">
    <property type="nucleotide sequence ID" value="NZ_VLLC01000009.1"/>
</dbReference>
<comment type="caution">
    <text evidence="17">The sequence shown here is derived from an EMBL/GenBank/DDBJ whole genome shotgun (WGS) entry which is preliminary data.</text>
</comment>
<keyword evidence="15" id="KW-0472">Membrane</keyword>
<dbReference type="Pfam" id="PF09308">
    <property type="entry name" value="LuxQ-periplasm"/>
    <property type="match status" value="1"/>
</dbReference>
<dbReference type="InterPro" id="IPR043056">
    <property type="entry name" value="LuxQ-periplasm_N"/>
</dbReference>
<feature type="transmembrane region" description="Helical" evidence="15">
    <location>
        <begin position="279"/>
        <end position="299"/>
    </location>
</feature>
<keyword evidence="6" id="KW-0597">Phosphoprotein</keyword>
<keyword evidence="14" id="KW-0175">Coiled coil</keyword>
<proteinExistence type="predicted"/>
<dbReference type="PRINTS" id="PR00344">
    <property type="entry name" value="BCTRLSENSOR"/>
</dbReference>
<evidence type="ECO:0000256" key="10">
    <source>
        <dbReference type="ARBA" id="ARBA00022777"/>
    </source>
</evidence>
<dbReference type="InterPro" id="IPR003661">
    <property type="entry name" value="HisK_dim/P_dom"/>
</dbReference>
<evidence type="ECO:0000256" key="8">
    <source>
        <dbReference type="ARBA" id="ARBA00022692"/>
    </source>
</evidence>
<dbReference type="InterPro" id="IPR036097">
    <property type="entry name" value="HisK_dim/P_sf"/>
</dbReference>
<dbReference type="InterPro" id="IPR000014">
    <property type="entry name" value="PAS"/>
</dbReference>
<evidence type="ECO:0000256" key="7">
    <source>
        <dbReference type="ARBA" id="ARBA00022679"/>
    </source>
</evidence>
<evidence type="ECO:0000256" key="4">
    <source>
        <dbReference type="ARBA" id="ARBA00022475"/>
    </source>
</evidence>
<keyword evidence="4" id="KW-1003">Cell membrane</keyword>
<dbReference type="SMART" id="SM00387">
    <property type="entry name" value="HATPase_c"/>
    <property type="match status" value="1"/>
</dbReference>
<dbReference type="NCBIfam" id="TIGR00229">
    <property type="entry name" value="sensory_box"/>
    <property type="match status" value="1"/>
</dbReference>
<dbReference type="InterPro" id="IPR015387">
    <property type="entry name" value="LuxQ-periplasm_dom"/>
</dbReference>
<dbReference type="AlphaFoldDB" id="A0A562RX25"/>
<dbReference type="PANTHER" id="PTHR43065">
    <property type="entry name" value="SENSOR HISTIDINE KINASE"/>
    <property type="match status" value="1"/>
</dbReference>
<feature type="transmembrane region" description="Helical" evidence="15">
    <location>
        <begin position="20"/>
        <end position="40"/>
    </location>
</feature>
<organism evidence="17 18">
    <name type="scientific">Desulfobotulus alkaliphilus</name>
    <dbReference type="NCBI Taxonomy" id="622671"/>
    <lineage>
        <taxon>Bacteria</taxon>
        <taxon>Pseudomonadati</taxon>
        <taxon>Thermodesulfobacteriota</taxon>
        <taxon>Desulfobacteria</taxon>
        <taxon>Desulfobacterales</taxon>
        <taxon>Desulfobacteraceae</taxon>
        <taxon>Desulfobotulus</taxon>
    </lineage>
</organism>
<dbReference type="InterPro" id="IPR029151">
    <property type="entry name" value="Sensor-like_sf"/>
</dbReference>
<dbReference type="InterPro" id="IPR035965">
    <property type="entry name" value="PAS-like_dom_sf"/>
</dbReference>
<gene>
    <name evidence="17" type="ORF">LZ24_01495</name>
</gene>
<evidence type="ECO:0000256" key="9">
    <source>
        <dbReference type="ARBA" id="ARBA00022741"/>
    </source>
</evidence>
<comment type="catalytic activity">
    <reaction evidence="1">
        <text>ATP + protein L-histidine = ADP + protein N-phospho-L-histidine.</text>
        <dbReference type="EC" id="2.7.13.3"/>
    </reaction>
</comment>
<keyword evidence="10" id="KW-0418">Kinase</keyword>
<evidence type="ECO:0000256" key="15">
    <source>
        <dbReference type="SAM" id="Phobius"/>
    </source>
</evidence>
<keyword evidence="13" id="KW-0902">Two-component regulatory system</keyword>
<dbReference type="InterPro" id="IPR005467">
    <property type="entry name" value="His_kinase_dom"/>
</dbReference>
<evidence type="ECO:0000256" key="5">
    <source>
        <dbReference type="ARBA" id="ARBA00022519"/>
    </source>
</evidence>
<protein>
    <recommendedName>
        <fullName evidence="3">histidine kinase</fullName>
        <ecNumber evidence="3">2.7.13.3</ecNumber>
    </recommendedName>
</protein>
<dbReference type="EMBL" id="VLLC01000009">
    <property type="protein sequence ID" value="TWI73084.1"/>
    <property type="molecule type" value="Genomic_DNA"/>
</dbReference>
<dbReference type="SUPFAM" id="SSF55785">
    <property type="entry name" value="PYP-like sensor domain (PAS domain)"/>
    <property type="match status" value="1"/>
</dbReference>
<accession>A0A562RX25</accession>
<evidence type="ECO:0000256" key="2">
    <source>
        <dbReference type="ARBA" id="ARBA00004429"/>
    </source>
</evidence>